<dbReference type="AlphaFoldDB" id="A0A3N4KBT5"/>
<reference evidence="2 3" key="1">
    <citation type="journal article" date="2018" name="Nat. Ecol. Evol.">
        <title>Pezizomycetes genomes reveal the molecular basis of ectomycorrhizal truffle lifestyle.</title>
        <authorList>
            <person name="Murat C."/>
            <person name="Payen T."/>
            <person name="Noel B."/>
            <person name="Kuo A."/>
            <person name="Morin E."/>
            <person name="Chen J."/>
            <person name="Kohler A."/>
            <person name="Krizsan K."/>
            <person name="Balestrini R."/>
            <person name="Da Silva C."/>
            <person name="Montanini B."/>
            <person name="Hainaut M."/>
            <person name="Levati E."/>
            <person name="Barry K.W."/>
            <person name="Belfiori B."/>
            <person name="Cichocki N."/>
            <person name="Clum A."/>
            <person name="Dockter R.B."/>
            <person name="Fauchery L."/>
            <person name="Guy J."/>
            <person name="Iotti M."/>
            <person name="Le Tacon F."/>
            <person name="Lindquist E.A."/>
            <person name="Lipzen A."/>
            <person name="Malagnac F."/>
            <person name="Mello A."/>
            <person name="Molinier V."/>
            <person name="Miyauchi S."/>
            <person name="Poulain J."/>
            <person name="Riccioni C."/>
            <person name="Rubini A."/>
            <person name="Sitrit Y."/>
            <person name="Splivallo R."/>
            <person name="Traeger S."/>
            <person name="Wang M."/>
            <person name="Zifcakova L."/>
            <person name="Wipf D."/>
            <person name="Zambonelli A."/>
            <person name="Paolocci F."/>
            <person name="Nowrousian M."/>
            <person name="Ottonello S."/>
            <person name="Baldrian P."/>
            <person name="Spatafora J.W."/>
            <person name="Henrissat B."/>
            <person name="Nagy L.G."/>
            <person name="Aury J.M."/>
            <person name="Wincker P."/>
            <person name="Grigoriev I.V."/>
            <person name="Bonfante P."/>
            <person name="Martin F.M."/>
        </authorList>
    </citation>
    <scope>NUCLEOTIDE SEQUENCE [LARGE SCALE GENOMIC DNA]</scope>
    <source>
        <strain evidence="2 3">CCBAS932</strain>
    </source>
</reference>
<dbReference type="Proteomes" id="UP000277580">
    <property type="component" value="Unassembled WGS sequence"/>
</dbReference>
<evidence type="ECO:0000256" key="1">
    <source>
        <dbReference type="SAM" id="MobiDB-lite"/>
    </source>
</evidence>
<keyword evidence="3" id="KW-1185">Reference proteome</keyword>
<accession>A0A3N4KBT5</accession>
<protein>
    <submittedName>
        <fullName evidence="2">Uncharacterized protein</fullName>
    </submittedName>
</protein>
<evidence type="ECO:0000313" key="3">
    <source>
        <dbReference type="Proteomes" id="UP000277580"/>
    </source>
</evidence>
<evidence type="ECO:0000313" key="2">
    <source>
        <dbReference type="EMBL" id="RPB07950.1"/>
    </source>
</evidence>
<sequence length="80" mass="8995">MPTTLAATHTLLYASNALEDCARLYGESTKDRALKLLGLGYTSSYGFFIGWDRKQHYSVHKESSTETSRSRAYEDVRPSS</sequence>
<organism evidence="2 3">
    <name type="scientific">Morchella conica CCBAS932</name>
    <dbReference type="NCBI Taxonomy" id="1392247"/>
    <lineage>
        <taxon>Eukaryota</taxon>
        <taxon>Fungi</taxon>
        <taxon>Dikarya</taxon>
        <taxon>Ascomycota</taxon>
        <taxon>Pezizomycotina</taxon>
        <taxon>Pezizomycetes</taxon>
        <taxon>Pezizales</taxon>
        <taxon>Morchellaceae</taxon>
        <taxon>Morchella</taxon>
    </lineage>
</organism>
<feature type="region of interest" description="Disordered" evidence="1">
    <location>
        <begin position="60"/>
        <end position="80"/>
    </location>
</feature>
<gene>
    <name evidence="2" type="ORF">P167DRAFT_539654</name>
</gene>
<dbReference type="InParanoid" id="A0A3N4KBT5"/>
<name>A0A3N4KBT5_9PEZI</name>
<dbReference type="EMBL" id="ML119171">
    <property type="protein sequence ID" value="RPB07950.1"/>
    <property type="molecule type" value="Genomic_DNA"/>
</dbReference>
<proteinExistence type="predicted"/>